<dbReference type="EMBL" id="VSSQ01008950">
    <property type="protein sequence ID" value="MPM40299.1"/>
    <property type="molecule type" value="Genomic_DNA"/>
</dbReference>
<reference evidence="2" key="1">
    <citation type="submission" date="2019-08" db="EMBL/GenBank/DDBJ databases">
        <authorList>
            <person name="Kucharzyk K."/>
            <person name="Murdoch R.W."/>
            <person name="Higgins S."/>
            <person name="Loffler F."/>
        </authorList>
    </citation>
    <scope>NUCLEOTIDE SEQUENCE</scope>
</reference>
<evidence type="ECO:0000259" key="1">
    <source>
        <dbReference type="Pfam" id="PF08486"/>
    </source>
</evidence>
<comment type="caution">
    <text evidence="2">The sequence shown here is derived from an EMBL/GenBank/DDBJ whole genome shotgun (WGS) entry which is preliminary data.</text>
</comment>
<dbReference type="NCBIfam" id="TIGR02669">
    <property type="entry name" value="SpoIID_LytB"/>
    <property type="match status" value="1"/>
</dbReference>
<dbReference type="InterPro" id="IPR013693">
    <property type="entry name" value="SpoIID/LytB_N"/>
</dbReference>
<gene>
    <name evidence="2" type="ORF">SDC9_86939</name>
</gene>
<dbReference type="AlphaFoldDB" id="A0A644ZHK1"/>
<accession>A0A644ZHK1</accession>
<protein>
    <recommendedName>
        <fullName evidence="1">Sporulation stage II protein D amidase enhancer LytB N-terminal domain-containing protein</fullName>
    </recommendedName>
</protein>
<dbReference type="GO" id="GO:0030435">
    <property type="term" value="P:sporulation resulting in formation of a cellular spore"/>
    <property type="evidence" value="ECO:0007669"/>
    <property type="project" value="InterPro"/>
</dbReference>
<evidence type="ECO:0000313" key="2">
    <source>
        <dbReference type="EMBL" id="MPM40299.1"/>
    </source>
</evidence>
<dbReference type="InterPro" id="IPR013486">
    <property type="entry name" value="SpoIID/LytB"/>
</dbReference>
<feature type="domain" description="Sporulation stage II protein D amidase enhancer LytB N-terminal" evidence="1">
    <location>
        <begin position="78"/>
        <end position="171"/>
    </location>
</feature>
<sequence>MQKSRNLNTAIILLLVVAIAAGAYSLLRSPAPKQPPEIPPAPSTPVPTPAPVPIEPMPGVPQFDAGKYKAEPVVSIYRAETGSIESLPLEKYLEGVIAKEMFPDWPVEALAAQAIASRTLTISAIEAGTIRRLHGTDVSTSKEELQAYAPEKVNDKVREAVKRTRGQIILYNGTLVNAIYSSCNAQVGATKEESFPTEIQGPTPYFQPIHDDCFEYAPAEQHNWTIKIPGSQVAAAIGYKGNPRDITILERGPSGRILYIGAGDKKVYGSDFRKRIGYDRLKSTLVTEMTYDGKNFTFKGMGWGNGVGLCQWGAYTDAQHGKTAAEMITHYYPGVTLTKLWD</sequence>
<name>A0A644ZHK1_9ZZZZ</name>
<dbReference type="Pfam" id="PF08486">
    <property type="entry name" value="SpoIID"/>
    <property type="match status" value="1"/>
</dbReference>
<proteinExistence type="predicted"/>
<organism evidence="2">
    <name type="scientific">bioreactor metagenome</name>
    <dbReference type="NCBI Taxonomy" id="1076179"/>
    <lineage>
        <taxon>unclassified sequences</taxon>
        <taxon>metagenomes</taxon>
        <taxon>ecological metagenomes</taxon>
    </lineage>
</organism>